<organism evidence="2 3">
    <name type="scientific">Streptomyces cahuitamycinicus</name>
    <dbReference type="NCBI Taxonomy" id="2070367"/>
    <lineage>
        <taxon>Bacteria</taxon>
        <taxon>Bacillati</taxon>
        <taxon>Actinomycetota</taxon>
        <taxon>Actinomycetes</taxon>
        <taxon>Kitasatosporales</taxon>
        <taxon>Streptomycetaceae</taxon>
        <taxon>Streptomyces</taxon>
    </lineage>
</organism>
<dbReference type="AlphaFoldDB" id="A0A2N8TP29"/>
<sequence length="117" mass="13183">MGNWVVIAEYYSDVCRTEFICRGLETKDQALKALRAALHTYVPSKHIVEKRRQVYRFAGQETYLVVIKGKLTEWECTLRIAELVSDSTDPAVAKRAQRDDGVAEVADGPQDRIPPGC</sequence>
<name>A0A2N8TP29_9ACTN</name>
<dbReference type="RefSeq" id="WP_102910158.1">
    <property type="nucleotide sequence ID" value="NZ_POUC01000123.1"/>
</dbReference>
<evidence type="ECO:0000313" key="3">
    <source>
        <dbReference type="Proteomes" id="UP000235943"/>
    </source>
</evidence>
<evidence type="ECO:0000313" key="2">
    <source>
        <dbReference type="EMBL" id="PNG20775.1"/>
    </source>
</evidence>
<evidence type="ECO:0000256" key="1">
    <source>
        <dbReference type="SAM" id="MobiDB-lite"/>
    </source>
</evidence>
<feature type="region of interest" description="Disordered" evidence="1">
    <location>
        <begin position="89"/>
        <end position="117"/>
    </location>
</feature>
<dbReference type="EMBL" id="POUC01000123">
    <property type="protein sequence ID" value="PNG20775.1"/>
    <property type="molecule type" value="Genomic_DNA"/>
</dbReference>
<reference evidence="2 3" key="1">
    <citation type="submission" date="2018-01" db="EMBL/GenBank/DDBJ databases">
        <title>Draft genome sequence of Streptomyces sp. 13K301.</title>
        <authorList>
            <person name="Sahin N."/>
            <person name="Saygin H."/>
            <person name="Ay H."/>
        </authorList>
    </citation>
    <scope>NUCLEOTIDE SEQUENCE [LARGE SCALE GENOMIC DNA]</scope>
    <source>
        <strain evidence="2 3">13K301</strain>
    </source>
</reference>
<comment type="caution">
    <text evidence="2">The sequence shown here is derived from an EMBL/GenBank/DDBJ whole genome shotgun (WGS) entry which is preliminary data.</text>
</comment>
<protein>
    <submittedName>
        <fullName evidence="2">Uncharacterized protein</fullName>
    </submittedName>
</protein>
<proteinExistence type="predicted"/>
<dbReference type="Proteomes" id="UP000235943">
    <property type="component" value="Unassembled WGS sequence"/>
</dbReference>
<gene>
    <name evidence="2" type="ORF">C1J00_18350</name>
</gene>
<accession>A0A2N8TP29</accession>
<keyword evidence="3" id="KW-1185">Reference proteome</keyword>
<dbReference type="OrthoDB" id="4277589at2"/>